<dbReference type="Gene3D" id="3.40.50.300">
    <property type="entry name" value="P-loop containing nucleotide triphosphate hydrolases"/>
    <property type="match status" value="1"/>
</dbReference>
<dbReference type="Proteomes" id="UP000602284">
    <property type="component" value="Unassembled WGS sequence"/>
</dbReference>
<evidence type="ECO:0000313" key="1">
    <source>
        <dbReference type="EMBL" id="MBL0385157.1"/>
    </source>
</evidence>
<sequence>MEIVPQTKLVLVEGIMGSGKTSTAQFAADVLVKNGRATELFLEGNLDHPADYDRVACLNEATYQEFVNHHPESEAEIAPFLTRTGDDILISYGKIGTALALPQFEELAKYDIYDGISLSKHRELLLARWSEFAAQQAKRESTVIFDCAFLQNPMCAFLAKHNAGREAVVEHIRNLAELIQPLNPLLIYFYQTNIRESVERVCEVRSKEWLDFVISYHTEQGYGLEHGLHGFDGLIEFLQMRQDLELALLPQLPLNTLVLENSNHDWDTLLPQIEEKLIKG</sequence>
<comment type="caution">
    <text evidence="1">The sequence shown here is derived from an EMBL/GenBank/DDBJ whole genome shotgun (WGS) entry which is preliminary data.</text>
</comment>
<protein>
    <recommendedName>
        <fullName evidence="3">Deoxynucleoside kinase domain-containing protein</fullName>
    </recommendedName>
</protein>
<proteinExistence type="predicted"/>
<evidence type="ECO:0000313" key="2">
    <source>
        <dbReference type="Proteomes" id="UP000602284"/>
    </source>
</evidence>
<dbReference type="RefSeq" id="WP_201630304.1">
    <property type="nucleotide sequence ID" value="NZ_JAEQNB010000001.1"/>
</dbReference>
<reference evidence="1 2" key="1">
    <citation type="submission" date="2021-01" db="EMBL/GenBank/DDBJ databases">
        <title>Tumebacillus sp. strain ITR2 16S ribosomal RNA gene Genome sequencing and assembly.</title>
        <authorList>
            <person name="Kang M."/>
        </authorList>
    </citation>
    <scope>NUCLEOTIDE SEQUENCE [LARGE SCALE GENOMIC DNA]</scope>
    <source>
        <strain evidence="1 2">ITR2</strain>
    </source>
</reference>
<accession>A0ABS1J4F6</accession>
<keyword evidence="2" id="KW-1185">Reference proteome</keyword>
<organism evidence="1 2">
    <name type="scientific">Tumebacillus amylolyticus</name>
    <dbReference type="NCBI Taxonomy" id="2801339"/>
    <lineage>
        <taxon>Bacteria</taxon>
        <taxon>Bacillati</taxon>
        <taxon>Bacillota</taxon>
        <taxon>Bacilli</taxon>
        <taxon>Bacillales</taxon>
        <taxon>Alicyclobacillaceae</taxon>
        <taxon>Tumebacillus</taxon>
    </lineage>
</organism>
<dbReference type="EMBL" id="JAEQNB010000001">
    <property type="protein sequence ID" value="MBL0385157.1"/>
    <property type="molecule type" value="Genomic_DNA"/>
</dbReference>
<dbReference type="SUPFAM" id="SSF52540">
    <property type="entry name" value="P-loop containing nucleoside triphosphate hydrolases"/>
    <property type="match status" value="1"/>
</dbReference>
<evidence type="ECO:0008006" key="3">
    <source>
        <dbReference type="Google" id="ProtNLM"/>
    </source>
</evidence>
<name>A0ABS1J4F6_9BACL</name>
<gene>
    <name evidence="1" type="ORF">JJB07_00735</name>
</gene>
<dbReference type="InterPro" id="IPR027417">
    <property type="entry name" value="P-loop_NTPase"/>
</dbReference>